<gene>
    <name evidence="15" type="ORF">OFUS_LOCUS4227</name>
</gene>
<dbReference type="InterPro" id="IPR003609">
    <property type="entry name" value="Pan_app"/>
</dbReference>
<keyword evidence="2" id="KW-0645">Protease</keyword>
<evidence type="ECO:0000256" key="8">
    <source>
        <dbReference type="ARBA" id="ARBA00023180"/>
    </source>
</evidence>
<keyword evidence="3 10" id="KW-0479">Metal-binding</keyword>
<dbReference type="PROSITE" id="PS50948">
    <property type="entry name" value="PAN"/>
    <property type="match status" value="1"/>
</dbReference>
<dbReference type="InterPro" id="IPR024079">
    <property type="entry name" value="MetalloPept_cat_dom_sf"/>
</dbReference>
<feature type="disulfide bond" evidence="11">
    <location>
        <begin position="373"/>
        <end position="407"/>
    </location>
</feature>
<comment type="caution">
    <text evidence="15">The sequence shown here is derived from an EMBL/GenBank/DDBJ whole genome shotgun (WGS) entry which is preliminary data.</text>
</comment>
<feature type="binding site" evidence="10">
    <location>
        <position position="233"/>
    </location>
    <ligand>
        <name>Zn(2+)</name>
        <dbReference type="ChEBI" id="CHEBI:29105"/>
        <label>2</label>
        <note>catalytic</note>
    </ligand>
</feature>
<dbReference type="PROSITE" id="PS50092">
    <property type="entry name" value="TSP1"/>
    <property type="match status" value="1"/>
</dbReference>
<evidence type="ECO:0000256" key="1">
    <source>
        <dbReference type="ARBA" id="ARBA00010370"/>
    </source>
</evidence>
<feature type="active site" evidence="9">
    <location>
        <position position="224"/>
    </location>
</feature>
<feature type="chain" id="PRO_5042429239" evidence="12">
    <location>
        <begin position="20"/>
        <end position="498"/>
    </location>
</feature>
<feature type="domain" description="ShKT" evidence="14">
    <location>
        <begin position="333"/>
        <end position="367"/>
    </location>
</feature>
<evidence type="ECO:0000259" key="13">
    <source>
        <dbReference type="PROSITE" id="PS50948"/>
    </source>
</evidence>
<feature type="binding site" evidence="10">
    <location>
        <position position="241"/>
    </location>
    <ligand>
        <name>Zn(2+)</name>
        <dbReference type="ChEBI" id="CHEBI:29105"/>
        <label>2</label>
        <note>catalytic</note>
    </ligand>
</feature>
<dbReference type="InterPro" id="IPR036365">
    <property type="entry name" value="PGBD-like_sf"/>
</dbReference>
<reference evidence="15" key="1">
    <citation type="submission" date="2022-03" db="EMBL/GenBank/DDBJ databases">
        <authorList>
            <person name="Martin C."/>
        </authorList>
    </citation>
    <scope>NUCLEOTIDE SEQUENCE</scope>
</reference>
<dbReference type="EMBL" id="CAIIXF020000002">
    <property type="protein sequence ID" value="CAH1777144.1"/>
    <property type="molecule type" value="Genomic_DNA"/>
</dbReference>
<evidence type="ECO:0000256" key="11">
    <source>
        <dbReference type="PROSITE-ProRule" id="PRU01005"/>
    </source>
</evidence>
<sequence length="498" mass="55669">MENVFITLMSFCVISGALTQNDAREVENVVTNQAEATEYLRQFGYVPQMSRSSSRMMSEAILNYQEAIKSFQRYAYIPQTGEIDFATMRMMNTPRCGLPDNYVQRRHKRYATQGSWPRGRLTYKIHNHTPDLPRPQVDSVIAKAFKAWSDVTNLRFQRVYTNDATLNIRFASYSHGHGSPFDGRGKVLAHAALPRGGYIHFDESETWTERSRQGTNLYWVAVHEFGHAIGLLHSQVRNAVMYAYYRGYQPNLQLHTDDIQGIQSIYGRPIGGGGGTGVLGPWTRWGSCSKSCGTGVQSRSRTCSNARCSGDTRESRNCNTQSCPTIGGGGNTCVDRNIHCAYWQRTGECTKSANYMLKFCKKSCGVCNGGETCIDNNQHCAYWQRTGECSKRPRYMLTNCKKSCGVCSSNSPNGGGNNGGTYTWQTIVGACIRGHNDKVINNVGTIGDCQSKCVREGTFTCRSIDYASRWKTCILSRQRSPVSRPCPVPGYTFSKLIR</sequence>
<feature type="binding site" evidence="10">
    <location>
        <position position="202"/>
    </location>
    <ligand>
        <name>Ca(2+)</name>
        <dbReference type="ChEBI" id="CHEBI:29108"/>
        <label>3</label>
    </ligand>
</feature>
<dbReference type="InterPro" id="IPR021190">
    <property type="entry name" value="Pept_M10A"/>
</dbReference>
<keyword evidence="4 12" id="KW-0732">Signal</keyword>
<keyword evidence="11" id="KW-1015">Disulfide bond</keyword>
<evidence type="ECO:0000256" key="4">
    <source>
        <dbReference type="ARBA" id="ARBA00022729"/>
    </source>
</evidence>
<feature type="binding site" evidence="10">
    <location>
        <position position="183"/>
    </location>
    <ligand>
        <name>Ca(2+)</name>
        <dbReference type="ChEBI" id="CHEBI:29108"/>
        <label>3</label>
    </ligand>
</feature>
<dbReference type="PROSITE" id="PS51670">
    <property type="entry name" value="SHKT"/>
    <property type="match status" value="2"/>
</dbReference>
<dbReference type="GO" id="GO:0004222">
    <property type="term" value="F:metalloendopeptidase activity"/>
    <property type="evidence" value="ECO:0007669"/>
    <property type="project" value="InterPro"/>
</dbReference>
<dbReference type="InterPro" id="IPR036383">
    <property type="entry name" value="TSP1_rpt_sf"/>
</dbReference>
<dbReference type="GO" id="GO:0030198">
    <property type="term" value="P:extracellular matrix organization"/>
    <property type="evidence" value="ECO:0007669"/>
    <property type="project" value="TreeGrafter"/>
</dbReference>
<feature type="domain" description="Apple" evidence="13">
    <location>
        <begin position="407"/>
        <end position="486"/>
    </location>
</feature>
<comment type="similarity">
    <text evidence="1">Belongs to the peptidase M10A family.</text>
</comment>
<dbReference type="Gene3D" id="1.10.10.1940">
    <property type="match status" value="1"/>
</dbReference>
<organism evidence="15 16">
    <name type="scientific">Owenia fusiformis</name>
    <name type="common">Polychaete worm</name>
    <dbReference type="NCBI Taxonomy" id="6347"/>
    <lineage>
        <taxon>Eukaryota</taxon>
        <taxon>Metazoa</taxon>
        <taxon>Spiralia</taxon>
        <taxon>Lophotrochozoa</taxon>
        <taxon>Annelida</taxon>
        <taxon>Polychaeta</taxon>
        <taxon>Sedentaria</taxon>
        <taxon>Canalipalpata</taxon>
        <taxon>Sabellida</taxon>
        <taxon>Oweniida</taxon>
        <taxon>Oweniidae</taxon>
        <taxon>Owenia</taxon>
    </lineage>
</organism>
<dbReference type="CDD" id="cd01099">
    <property type="entry name" value="PAN_AP_HGF"/>
    <property type="match status" value="1"/>
</dbReference>
<feature type="binding site" evidence="10">
    <location>
        <position position="205"/>
    </location>
    <ligand>
        <name>Ca(2+)</name>
        <dbReference type="ChEBI" id="CHEBI:29108"/>
        <label>3</label>
    </ligand>
</feature>
<dbReference type="SUPFAM" id="SSF57414">
    <property type="entry name" value="Hairpin loop containing domain-like"/>
    <property type="match status" value="1"/>
</dbReference>
<keyword evidence="6 10" id="KW-0862">Zinc</keyword>
<dbReference type="GO" id="GO:0030574">
    <property type="term" value="P:collagen catabolic process"/>
    <property type="evidence" value="ECO:0007669"/>
    <property type="project" value="TreeGrafter"/>
</dbReference>
<evidence type="ECO:0000256" key="3">
    <source>
        <dbReference type="ARBA" id="ARBA00022723"/>
    </source>
</evidence>
<evidence type="ECO:0000313" key="15">
    <source>
        <dbReference type="EMBL" id="CAH1777143.1"/>
    </source>
</evidence>
<evidence type="ECO:0000256" key="6">
    <source>
        <dbReference type="ARBA" id="ARBA00022833"/>
    </source>
</evidence>
<feature type="binding site" evidence="10">
    <location>
        <position position="223"/>
    </location>
    <ligand>
        <name>Zn(2+)</name>
        <dbReference type="ChEBI" id="CHEBI:29105"/>
        <label>2</label>
        <note>catalytic</note>
    </ligand>
</feature>
<evidence type="ECO:0000256" key="5">
    <source>
        <dbReference type="ARBA" id="ARBA00022801"/>
    </source>
</evidence>
<feature type="binding site" evidence="10">
    <location>
        <position position="190"/>
    </location>
    <ligand>
        <name>Zn(2+)</name>
        <dbReference type="ChEBI" id="CHEBI:29105"/>
        <label>1</label>
    </ligand>
</feature>
<feature type="domain" description="ShKT" evidence="14">
    <location>
        <begin position="373"/>
        <end position="407"/>
    </location>
</feature>
<feature type="binding site" evidence="10">
    <location>
        <position position="205"/>
    </location>
    <ligand>
        <name>Ca(2+)</name>
        <dbReference type="ChEBI" id="CHEBI:29108"/>
        <label>1</label>
    </ligand>
</feature>
<dbReference type="FunFam" id="3.40.390.10:FF:000022">
    <property type="entry name" value="Matrix metalloproteinase 1, isoform C"/>
    <property type="match status" value="1"/>
</dbReference>
<evidence type="ECO:0000256" key="10">
    <source>
        <dbReference type="PIRSR" id="PIRSR621190-2"/>
    </source>
</evidence>
<feature type="binding site" evidence="10">
    <location>
        <position position="182"/>
    </location>
    <ligand>
        <name>Ca(2+)</name>
        <dbReference type="ChEBI" id="CHEBI:29108"/>
        <label>3</label>
    </ligand>
</feature>
<comment type="caution">
    <text evidence="11">Lacks conserved residue(s) required for the propagation of feature annotation.</text>
</comment>
<keyword evidence="7" id="KW-0482">Metalloprotease</keyword>
<dbReference type="Proteomes" id="UP000749559">
    <property type="component" value="Unassembled WGS sequence"/>
</dbReference>
<dbReference type="InterPro" id="IPR000884">
    <property type="entry name" value="TSP1_rpt"/>
</dbReference>
<name>A0A8J1THP7_OWEFU</name>
<dbReference type="Pfam" id="PF00090">
    <property type="entry name" value="TSP_1"/>
    <property type="match status" value="1"/>
</dbReference>
<dbReference type="Pfam" id="PF01549">
    <property type="entry name" value="ShK"/>
    <property type="match status" value="2"/>
</dbReference>
<evidence type="ECO:0000313" key="16">
    <source>
        <dbReference type="Proteomes" id="UP000749559"/>
    </source>
</evidence>
<dbReference type="EMBL" id="CAIIXF020000002">
    <property type="protein sequence ID" value="CAH1777143.1"/>
    <property type="molecule type" value="Genomic_DNA"/>
</dbReference>
<feature type="binding site" evidence="10">
    <location>
        <position position="196"/>
    </location>
    <ligand>
        <name>Ca(2+)</name>
        <dbReference type="ChEBI" id="CHEBI:29108"/>
        <label>2</label>
    </ligand>
</feature>
<dbReference type="CDD" id="cd04278">
    <property type="entry name" value="ZnMc_MMP"/>
    <property type="match status" value="1"/>
</dbReference>
<evidence type="ECO:0000256" key="12">
    <source>
        <dbReference type="SAM" id="SignalP"/>
    </source>
</evidence>
<evidence type="ECO:0000256" key="2">
    <source>
        <dbReference type="ARBA" id="ARBA00022670"/>
    </source>
</evidence>
<comment type="cofactor">
    <cofactor evidence="10">
        <name>Ca(2+)</name>
        <dbReference type="ChEBI" id="CHEBI:29108"/>
    </cofactor>
    <text evidence="10">Can bind about 5 Ca(2+) ions per subunit.</text>
</comment>
<dbReference type="GO" id="GO:0008270">
    <property type="term" value="F:zinc ion binding"/>
    <property type="evidence" value="ECO:0007669"/>
    <property type="project" value="InterPro"/>
</dbReference>
<dbReference type="SMART" id="SM00254">
    <property type="entry name" value="ShKT"/>
    <property type="match status" value="2"/>
</dbReference>
<dbReference type="GO" id="GO:0031012">
    <property type="term" value="C:extracellular matrix"/>
    <property type="evidence" value="ECO:0007669"/>
    <property type="project" value="InterPro"/>
</dbReference>
<dbReference type="InterPro" id="IPR001818">
    <property type="entry name" value="Pept_M10_metallopeptidase"/>
</dbReference>
<dbReference type="InterPro" id="IPR006026">
    <property type="entry name" value="Peptidase_Metallo"/>
</dbReference>
<dbReference type="PANTHER" id="PTHR10201">
    <property type="entry name" value="MATRIX METALLOPROTEINASE"/>
    <property type="match status" value="1"/>
</dbReference>
<dbReference type="InterPro" id="IPR033739">
    <property type="entry name" value="M10A_MMP"/>
</dbReference>
<feature type="disulfide bond" evidence="11">
    <location>
        <begin position="333"/>
        <end position="367"/>
    </location>
</feature>
<dbReference type="SUPFAM" id="SSF82895">
    <property type="entry name" value="TSP-1 type 1 repeat"/>
    <property type="match status" value="1"/>
</dbReference>
<dbReference type="InterPro" id="IPR003582">
    <property type="entry name" value="ShKT_dom"/>
</dbReference>
<dbReference type="SMART" id="SM00235">
    <property type="entry name" value="ZnMc"/>
    <property type="match status" value="1"/>
</dbReference>
<feature type="binding site" description="in inhibited form" evidence="10">
    <location>
        <position position="96"/>
    </location>
    <ligand>
        <name>Zn(2+)</name>
        <dbReference type="ChEBI" id="CHEBI:29105"/>
        <label>2</label>
        <note>catalytic</note>
    </ligand>
</feature>
<dbReference type="SMART" id="SM00209">
    <property type="entry name" value="TSP1"/>
    <property type="match status" value="1"/>
</dbReference>
<dbReference type="Gene3D" id="2.20.100.10">
    <property type="entry name" value="Thrombospondin type-1 (TSP1) repeat"/>
    <property type="match status" value="1"/>
</dbReference>
<dbReference type="OrthoDB" id="406838at2759"/>
<feature type="binding site" evidence="10">
    <location>
        <position position="227"/>
    </location>
    <ligand>
        <name>Zn(2+)</name>
        <dbReference type="ChEBI" id="CHEBI:29105"/>
        <label>2</label>
        <note>catalytic</note>
    </ligand>
</feature>
<dbReference type="PRINTS" id="PR00138">
    <property type="entry name" value="MATRIXIN"/>
</dbReference>
<evidence type="ECO:0000256" key="7">
    <source>
        <dbReference type="ARBA" id="ARBA00023049"/>
    </source>
</evidence>
<dbReference type="Gene3D" id="3.40.390.10">
    <property type="entry name" value="Collagenase (Catalytic Domain)"/>
    <property type="match status" value="1"/>
</dbReference>
<evidence type="ECO:0000256" key="9">
    <source>
        <dbReference type="PIRSR" id="PIRSR621190-1"/>
    </source>
</evidence>
<dbReference type="AlphaFoldDB" id="A0A8J1THP7"/>
<keyword evidence="16" id="KW-1185">Reference proteome</keyword>
<protein>
    <submittedName>
        <fullName evidence="15">Uncharacterized protein</fullName>
    </submittedName>
</protein>
<keyword evidence="5" id="KW-0378">Hydrolase</keyword>
<dbReference type="Pfam" id="PF00413">
    <property type="entry name" value="Peptidase_M10"/>
    <property type="match status" value="1"/>
</dbReference>
<dbReference type="Gene3D" id="3.50.4.10">
    <property type="entry name" value="Hepatocyte Growth Factor"/>
    <property type="match status" value="1"/>
</dbReference>
<feature type="binding site" evidence="10">
    <location>
        <position position="131"/>
    </location>
    <ligand>
        <name>Ca(2+)</name>
        <dbReference type="ChEBI" id="CHEBI:29108"/>
        <label>1</label>
    </ligand>
</feature>
<keyword evidence="8" id="KW-0325">Glycoprotein</keyword>
<keyword evidence="10" id="KW-0106">Calcium</keyword>
<feature type="binding site" evidence="10">
    <location>
        <position position="175"/>
    </location>
    <ligand>
        <name>Zn(2+)</name>
        <dbReference type="ChEBI" id="CHEBI:29105"/>
        <label>1</label>
    </ligand>
</feature>
<dbReference type="PANTHER" id="PTHR10201:SF291">
    <property type="entry name" value="MATRIX METALLOPROTEINASE 1, ISOFORM C-RELATED"/>
    <property type="match status" value="1"/>
</dbReference>
<proteinExistence type="inferred from homology"/>
<dbReference type="GO" id="GO:0006508">
    <property type="term" value="P:proteolysis"/>
    <property type="evidence" value="ECO:0007669"/>
    <property type="project" value="UniProtKB-KW"/>
</dbReference>
<comment type="cofactor">
    <cofactor evidence="10">
        <name>Zn(2+)</name>
        <dbReference type="ChEBI" id="CHEBI:29105"/>
    </cofactor>
    <text evidence="10">Binds 2 Zn(2+) ions per subunit.</text>
</comment>
<evidence type="ECO:0000259" key="14">
    <source>
        <dbReference type="PROSITE" id="PS51670"/>
    </source>
</evidence>
<feature type="binding site" evidence="10">
    <location>
        <position position="200"/>
    </location>
    <ligand>
        <name>Zn(2+)</name>
        <dbReference type="ChEBI" id="CHEBI:29105"/>
        <label>1</label>
    </ligand>
</feature>
<accession>A0A8J1THP7</accession>
<dbReference type="SUPFAM" id="SSF47090">
    <property type="entry name" value="PGBD-like"/>
    <property type="match status" value="1"/>
</dbReference>
<feature type="signal peptide" evidence="12">
    <location>
        <begin position="1"/>
        <end position="19"/>
    </location>
</feature>
<dbReference type="SUPFAM" id="SSF55486">
    <property type="entry name" value="Metalloproteases ('zincins'), catalytic domain"/>
    <property type="match status" value="1"/>
</dbReference>